<comment type="caution">
    <text evidence="1">The sequence shown here is derived from an EMBL/GenBank/DDBJ whole genome shotgun (WGS) entry which is preliminary data.</text>
</comment>
<accession>A0A8X6K2D0</accession>
<reference evidence="1" key="1">
    <citation type="submission" date="2020-07" db="EMBL/GenBank/DDBJ databases">
        <title>Multicomponent nature underlies the extraordinary mechanical properties of spider dragline silk.</title>
        <authorList>
            <person name="Kono N."/>
            <person name="Nakamura H."/>
            <person name="Mori M."/>
            <person name="Yoshida Y."/>
            <person name="Ohtoshi R."/>
            <person name="Malay A.D."/>
            <person name="Moran D.A.P."/>
            <person name="Tomita M."/>
            <person name="Numata K."/>
            <person name="Arakawa K."/>
        </authorList>
    </citation>
    <scope>NUCLEOTIDE SEQUENCE</scope>
</reference>
<evidence type="ECO:0000313" key="1">
    <source>
        <dbReference type="EMBL" id="GFR27651.1"/>
    </source>
</evidence>
<sequence>MERSKPQTSETVKAPSMLLSLQLLDCLELLLALRAEMGITGGDREALMMTRGRENLWLNDVVAIIDTCVPPVWTDKLLLPITSCRCH</sequence>
<dbReference type="OrthoDB" id="6426132at2759"/>
<dbReference type="AlphaFoldDB" id="A0A8X6K2D0"/>
<gene>
    <name evidence="1" type="ORF">TNCT_624991</name>
</gene>
<keyword evidence="2" id="KW-1185">Reference proteome</keyword>
<evidence type="ECO:0000313" key="2">
    <source>
        <dbReference type="Proteomes" id="UP000887116"/>
    </source>
</evidence>
<protein>
    <submittedName>
        <fullName evidence="1">Uncharacterized protein</fullName>
    </submittedName>
</protein>
<organism evidence="1 2">
    <name type="scientific">Trichonephila clavata</name>
    <name type="common">Joro spider</name>
    <name type="synonym">Nephila clavata</name>
    <dbReference type="NCBI Taxonomy" id="2740835"/>
    <lineage>
        <taxon>Eukaryota</taxon>
        <taxon>Metazoa</taxon>
        <taxon>Ecdysozoa</taxon>
        <taxon>Arthropoda</taxon>
        <taxon>Chelicerata</taxon>
        <taxon>Arachnida</taxon>
        <taxon>Araneae</taxon>
        <taxon>Araneomorphae</taxon>
        <taxon>Entelegynae</taxon>
        <taxon>Araneoidea</taxon>
        <taxon>Nephilidae</taxon>
        <taxon>Trichonephila</taxon>
    </lineage>
</organism>
<name>A0A8X6K2D0_TRICU</name>
<dbReference type="Proteomes" id="UP000887116">
    <property type="component" value="Unassembled WGS sequence"/>
</dbReference>
<proteinExistence type="predicted"/>
<dbReference type="EMBL" id="BMAO01018994">
    <property type="protein sequence ID" value="GFR27651.1"/>
    <property type="molecule type" value="Genomic_DNA"/>
</dbReference>